<dbReference type="KEGG" id="agi:FSB73_21065"/>
<organism evidence="1 2">
    <name type="scientific">Arachidicoccus ginsenosidivorans</name>
    <dbReference type="NCBI Taxonomy" id="496057"/>
    <lineage>
        <taxon>Bacteria</taxon>
        <taxon>Pseudomonadati</taxon>
        <taxon>Bacteroidota</taxon>
        <taxon>Chitinophagia</taxon>
        <taxon>Chitinophagales</taxon>
        <taxon>Chitinophagaceae</taxon>
        <taxon>Arachidicoccus</taxon>
    </lineage>
</organism>
<evidence type="ECO:0008006" key="3">
    <source>
        <dbReference type="Google" id="ProtNLM"/>
    </source>
</evidence>
<proteinExistence type="predicted"/>
<dbReference type="Proteomes" id="UP000321291">
    <property type="component" value="Chromosome"/>
</dbReference>
<evidence type="ECO:0000313" key="1">
    <source>
        <dbReference type="EMBL" id="QEC73786.1"/>
    </source>
</evidence>
<sequence>MMKTVVTKRKFVGHIFVAFLLICGTIASCKKEPAVRKEAPNWSITSAGDYPYTMTAVVTLPEMYGAAPTDGDQMAAFMGEDCRGIGTLNVVGGLPLYFIMIHGTAAENTSVYFLYYNATKGAIYKSKEGSKFAVDSSFGTVDSPEMLRLFKLP</sequence>
<dbReference type="OrthoDB" id="1086662at2"/>
<keyword evidence="2" id="KW-1185">Reference proteome</keyword>
<dbReference type="AlphaFoldDB" id="A0A5B8VSQ5"/>
<evidence type="ECO:0000313" key="2">
    <source>
        <dbReference type="Proteomes" id="UP000321291"/>
    </source>
</evidence>
<reference evidence="1 2" key="1">
    <citation type="journal article" date="2017" name="Int. J. Syst. Evol. Microbiol.">
        <title>Arachidicoccus ginsenosidivorans sp. nov., with ginsenoside-converting activity isolated from ginseng cultivating soil.</title>
        <authorList>
            <person name="Siddiqi M.Z."/>
            <person name="Aslam Z."/>
            <person name="Im W.T."/>
        </authorList>
    </citation>
    <scope>NUCLEOTIDE SEQUENCE [LARGE SCALE GENOMIC DNA]</scope>
    <source>
        <strain evidence="1 2">Gsoil 809</strain>
    </source>
</reference>
<gene>
    <name evidence="1" type="ORF">FSB73_21065</name>
</gene>
<name>A0A5B8VSQ5_9BACT</name>
<protein>
    <recommendedName>
        <fullName evidence="3">Lipoprotein</fullName>
    </recommendedName>
</protein>
<dbReference type="EMBL" id="CP042434">
    <property type="protein sequence ID" value="QEC73786.1"/>
    <property type="molecule type" value="Genomic_DNA"/>
</dbReference>
<accession>A0A5B8VSQ5</accession>
<dbReference type="RefSeq" id="WP_146786856.1">
    <property type="nucleotide sequence ID" value="NZ_CP042434.1"/>
</dbReference>
<dbReference type="PROSITE" id="PS51257">
    <property type="entry name" value="PROKAR_LIPOPROTEIN"/>
    <property type="match status" value="1"/>
</dbReference>